<organism evidence="1 2">
    <name type="scientific">Linderina macrospora</name>
    <dbReference type="NCBI Taxonomy" id="4868"/>
    <lineage>
        <taxon>Eukaryota</taxon>
        <taxon>Fungi</taxon>
        <taxon>Fungi incertae sedis</taxon>
        <taxon>Zoopagomycota</taxon>
        <taxon>Kickxellomycotina</taxon>
        <taxon>Kickxellomycetes</taxon>
        <taxon>Kickxellales</taxon>
        <taxon>Kickxellaceae</taxon>
        <taxon>Linderina</taxon>
    </lineage>
</organism>
<reference evidence="1" key="1">
    <citation type="submission" date="2022-07" db="EMBL/GenBank/DDBJ databases">
        <title>Phylogenomic reconstructions and comparative analyses of Kickxellomycotina fungi.</title>
        <authorList>
            <person name="Reynolds N.K."/>
            <person name="Stajich J.E."/>
            <person name="Barry K."/>
            <person name="Grigoriev I.V."/>
            <person name="Crous P."/>
            <person name="Smith M.E."/>
        </authorList>
    </citation>
    <scope>NUCLEOTIDE SEQUENCE</scope>
    <source>
        <strain evidence="1">NRRL 5244</strain>
    </source>
</reference>
<dbReference type="EMBL" id="JANBPW010005994">
    <property type="protein sequence ID" value="KAJ1931460.1"/>
    <property type="molecule type" value="Genomic_DNA"/>
</dbReference>
<feature type="non-terminal residue" evidence="1">
    <location>
        <position position="127"/>
    </location>
</feature>
<dbReference type="Proteomes" id="UP001150603">
    <property type="component" value="Unassembled WGS sequence"/>
</dbReference>
<keyword evidence="2" id="KW-1185">Reference proteome</keyword>
<evidence type="ECO:0000313" key="1">
    <source>
        <dbReference type="EMBL" id="KAJ1931460.1"/>
    </source>
</evidence>
<comment type="caution">
    <text evidence="1">The sequence shown here is derived from an EMBL/GenBank/DDBJ whole genome shotgun (WGS) entry which is preliminary data.</text>
</comment>
<evidence type="ECO:0000313" key="2">
    <source>
        <dbReference type="Proteomes" id="UP001150603"/>
    </source>
</evidence>
<gene>
    <name evidence="1" type="ORF">FBU59_006702</name>
</gene>
<proteinExistence type="predicted"/>
<accession>A0ACC1IZF3</accession>
<name>A0ACC1IZF3_9FUNG</name>
<sequence length="127" mass="13435">MPNFSARSDLTSMGMGMGVGAGMLGTMDDAIPHLSLDEAANEGTHNFARMNSPAAPGAHSRGTVGGMVPMQRRPYFDYSLGSTAPLSLGNVMSEELHKVSSWLMQNRDHQSETSAPSSVPISSLQNP</sequence>
<protein>
    <submittedName>
        <fullName evidence="1">Uncharacterized protein</fullName>
    </submittedName>
</protein>